<gene>
    <name evidence="1" type="ORF">PFISCL1PPCAC_16045</name>
</gene>
<keyword evidence="2" id="KW-1185">Reference proteome</keyword>
<dbReference type="Proteomes" id="UP001432322">
    <property type="component" value="Unassembled WGS sequence"/>
</dbReference>
<organism evidence="1 2">
    <name type="scientific">Pristionchus fissidentatus</name>
    <dbReference type="NCBI Taxonomy" id="1538716"/>
    <lineage>
        <taxon>Eukaryota</taxon>
        <taxon>Metazoa</taxon>
        <taxon>Ecdysozoa</taxon>
        <taxon>Nematoda</taxon>
        <taxon>Chromadorea</taxon>
        <taxon>Rhabditida</taxon>
        <taxon>Rhabditina</taxon>
        <taxon>Diplogasteromorpha</taxon>
        <taxon>Diplogasteroidea</taxon>
        <taxon>Neodiplogasteridae</taxon>
        <taxon>Pristionchus</taxon>
    </lineage>
</organism>
<dbReference type="EMBL" id="BTSY01000004">
    <property type="protein sequence ID" value="GMT24748.1"/>
    <property type="molecule type" value="Genomic_DNA"/>
</dbReference>
<protein>
    <submittedName>
        <fullName evidence="1">Uncharacterized protein</fullName>
    </submittedName>
</protein>
<dbReference type="AlphaFoldDB" id="A0AAV5W2P2"/>
<accession>A0AAV5W2P2</accession>
<sequence>MGGKCGRAWTEVELKAHIGKFGMDSIIDNMTMRELIYDARTTVAIVEANNYNTVFVHSAEDSIAAVVAQQCLNRVYTSFDPEEIKEKLGEYQELTLGKGPVFPYLKESEIRLRASQEEKST</sequence>
<comment type="caution">
    <text evidence="1">The sequence shown here is derived from an EMBL/GenBank/DDBJ whole genome shotgun (WGS) entry which is preliminary data.</text>
</comment>
<evidence type="ECO:0000313" key="1">
    <source>
        <dbReference type="EMBL" id="GMT24748.1"/>
    </source>
</evidence>
<reference evidence="1" key="1">
    <citation type="submission" date="2023-10" db="EMBL/GenBank/DDBJ databases">
        <title>Genome assembly of Pristionchus species.</title>
        <authorList>
            <person name="Yoshida K."/>
            <person name="Sommer R.J."/>
        </authorList>
    </citation>
    <scope>NUCLEOTIDE SEQUENCE</scope>
    <source>
        <strain evidence="1">RS5133</strain>
    </source>
</reference>
<name>A0AAV5W2P2_9BILA</name>
<evidence type="ECO:0000313" key="2">
    <source>
        <dbReference type="Proteomes" id="UP001432322"/>
    </source>
</evidence>
<proteinExistence type="predicted"/>